<evidence type="ECO:0000256" key="4">
    <source>
        <dbReference type="ARBA" id="ARBA00022512"/>
    </source>
</evidence>
<accession>A0A6A4MAB3</accession>
<comment type="caution">
    <text evidence="13">The sequence shown here is derived from an EMBL/GenBank/DDBJ whole genome shotgun (WGS) entry which is preliminary data.</text>
</comment>
<dbReference type="FunFam" id="2.160.20.10:FF:000029">
    <property type="entry name" value="Pectinesterase 4"/>
    <property type="match status" value="1"/>
</dbReference>
<dbReference type="AlphaFoldDB" id="A0A6A4MAB3"/>
<dbReference type="EMBL" id="QEFC01000310">
    <property type="protein sequence ID" value="KAE9464994.1"/>
    <property type="molecule type" value="Genomic_DNA"/>
</dbReference>
<dbReference type="InterPro" id="IPR011050">
    <property type="entry name" value="Pectin_lyase_fold/virulence"/>
</dbReference>
<dbReference type="OrthoDB" id="2019149at2759"/>
<keyword evidence="14" id="KW-1185">Reference proteome</keyword>
<dbReference type="Pfam" id="PF01095">
    <property type="entry name" value="Pectinesterase"/>
    <property type="match status" value="2"/>
</dbReference>
<comment type="pathway">
    <text evidence="2">Glycan metabolism; pectin degradation; 2-dehydro-3-deoxy-D-gluconate from pectin: step 1/5.</text>
</comment>
<keyword evidence="7" id="KW-0063">Aspartyl esterase</keyword>
<keyword evidence="8" id="KW-0961">Cell wall biogenesis/degradation</keyword>
<dbReference type="PANTHER" id="PTHR31707">
    <property type="entry name" value="PECTINESTERASE"/>
    <property type="match status" value="1"/>
</dbReference>
<sequence length="813" mass="88312">MGLSNAMKLVLLLTLFTIATTLAIQIASESGPDSDVGIPSKSISSPGRERGLLQRILKGKHHRKGRRHRGRRPRLAAEQPVGNAAAVVAQDGSGNFPNIKAALDASLKRGGNGRFVIHIKSGVYSEHVVVTEAMKNVMFTGDGMGKTIITGSLSIISGGRGTSESATVIIKGDGFVARDITFRNTAGPEKHQAPAITSSALHLAFFRCGFEGYQDTIVAMRGQQFFKECDIYGTVDFICGDAAAIFQNCNLRLRRSPGRTITIAASSRNLASSPTGFVFHNCRVTAEPELSQVIGTHKIYLGRPWMPFARTIYIQNDLDVPVQAQGWMLWETRPDGRDANTVYYREYGNRGIGSSTGGRVKWPGYRVMDSNEASQFTVANLIQGHTWLPSTGVPFNAALFTIATALAIEFASSSADSNGATPSRNVSSPEGGRRLLQQMLRGRGRRGRRPRGQAGMRRAGRRRGGRAPVVVAQDGSGNFPTIKAALDASLRRKGVGRFVIHIKAGVYREVVVVDERMKNIRFTGDGIGRTIITGSNFGGLGDYNAWNSTTVLVRGDGFVARDLTFQNTHRYQPAPAITIEAPQSAFYRVGLDGYQDTILLRGTGRQFFKECDVYGTVDFICGDGNSIFQNSNIIARKSFTGKEITITASRRGVTNLSTGLVFQNCRVTATPDLREAFGSTKIYLGRPWGDHARTIFMNCDFDLPIHPEGWMAWEGSSPGLLTNPPVDYREFGNRGMGSSTLGRVRWAGYRVMTDRNEANQFTVANFIQGGRGGTMTTQRPPAAPTTTTTTTTGSTSTPPSGIIDATPREDRLP</sequence>
<evidence type="ECO:0000313" key="13">
    <source>
        <dbReference type="EMBL" id="KAE9464994.1"/>
    </source>
</evidence>
<dbReference type="GO" id="GO:0030599">
    <property type="term" value="F:pectinesterase activity"/>
    <property type="evidence" value="ECO:0007669"/>
    <property type="project" value="UniProtKB-EC"/>
</dbReference>
<feature type="region of interest" description="Disordered" evidence="10">
    <location>
        <begin position="414"/>
        <end position="433"/>
    </location>
</feature>
<feature type="domain" description="Pectinesterase catalytic" evidence="12">
    <location>
        <begin position="469"/>
        <end position="769"/>
    </location>
</feature>
<comment type="subcellular location">
    <subcellularLocation>
        <location evidence="1">Secreted</location>
        <location evidence="1">Cell wall</location>
    </subcellularLocation>
</comment>
<feature type="region of interest" description="Disordered" evidence="10">
    <location>
        <begin position="29"/>
        <end position="79"/>
    </location>
</feature>
<evidence type="ECO:0000256" key="11">
    <source>
        <dbReference type="SAM" id="SignalP"/>
    </source>
</evidence>
<protein>
    <recommendedName>
        <fullName evidence="3">pectinesterase</fullName>
        <ecNumber evidence="3">3.1.1.11</ecNumber>
    </recommendedName>
</protein>
<dbReference type="GO" id="GO:0045490">
    <property type="term" value="P:pectin catabolic process"/>
    <property type="evidence" value="ECO:0007669"/>
    <property type="project" value="UniProtKB-UniPathway"/>
</dbReference>
<evidence type="ECO:0000256" key="9">
    <source>
        <dbReference type="ARBA" id="ARBA00047928"/>
    </source>
</evidence>
<dbReference type="Proteomes" id="UP000428333">
    <property type="component" value="Linkage Group LG02"/>
</dbReference>
<dbReference type="InterPro" id="IPR000070">
    <property type="entry name" value="Pectinesterase_cat"/>
</dbReference>
<evidence type="ECO:0000256" key="10">
    <source>
        <dbReference type="SAM" id="MobiDB-lite"/>
    </source>
</evidence>
<feature type="compositionally biased region" description="Basic residues" evidence="10">
    <location>
        <begin position="57"/>
        <end position="74"/>
    </location>
</feature>
<dbReference type="InterPro" id="IPR018040">
    <property type="entry name" value="Pectinesterase_Tyr_AS"/>
</dbReference>
<feature type="compositionally biased region" description="Basic residues" evidence="10">
    <location>
        <begin position="442"/>
        <end position="451"/>
    </location>
</feature>
<evidence type="ECO:0000256" key="5">
    <source>
        <dbReference type="ARBA" id="ARBA00022525"/>
    </source>
</evidence>
<organism evidence="13 14">
    <name type="scientific">Rhododendron williamsianum</name>
    <dbReference type="NCBI Taxonomy" id="262921"/>
    <lineage>
        <taxon>Eukaryota</taxon>
        <taxon>Viridiplantae</taxon>
        <taxon>Streptophyta</taxon>
        <taxon>Embryophyta</taxon>
        <taxon>Tracheophyta</taxon>
        <taxon>Spermatophyta</taxon>
        <taxon>Magnoliopsida</taxon>
        <taxon>eudicotyledons</taxon>
        <taxon>Gunneridae</taxon>
        <taxon>Pentapetalae</taxon>
        <taxon>asterids</taxon>
        <taxon>Ericales</taxon>
        <taxon>Ericaceae</taxon>
        <taxon>Ericoideae</taxon>
        <taxon>Rhodoreae</taxon>
        <taxon>Rhododendron</taxon>
    </lineage>
</organism>
<keyword evidence="6" id="KW-0378">Hydrolase</keyword>
<evidence type="ECO:0000256" key="3">
    <source>
        <dbReference type="ARBA" id="ARBA00013229"/>
    </source>
</evidence>
<keyword evidence="4" id="KW-0134">Cell wall</keyword>
<evidence type="ECO:0000256" key="6">
    <source>
        <dbReference type="ARBA" id="ARBA00022801"/>
    </source>
</evidence>
<feature type="compositionally biased region" description="Polar residues" evidence="10">
    <location>
        <begin position="414"/>
        <end position="428"/>
    </location>
</feature>
<feature type="signal peptide" evidence="11">
    <location>
        <begin position="1"/>
        <end position="23"/>
    </location>
</feature>
<evidence type="ECO:0000313" key="14">
    <source>
        <dbReference type="Proteomes" id="UP000428333"/>
    </source>
</evidence>
<evidence type="ECO:0000256" key="7">
    <source>
        <dbReference type="ARBA" id="ARBA00023085"/>
    </source>
</evidence>
<dbReference type="PROSITE" id="PS00800">
    <property type="entry name" value="PECTINESTERASE_1"/>
    <property type="match status" value="1"/>
</dbReference>
<feature type="non-terminal residue" evidence="13">
    <location>
        <position position="1"/>
    </location>
</feature>
<evidence type="ECO:0000259" key="12">
    <source>
        <dbReference type="Pfam" id="PF01095"/>
    </source>
</evidence>
<dbReference type="InterPro" id="IPR012334">
    <property type="entry name" value="Pectin_lyas_fold"/>
</dbReference>
<proteinExistence type="predicted"/>
<feature type="region of interest" description="Disordered" evidence="10">
    <location>
        <begin position="768"/>
        <end position="813"/>
    </location>
</feature>
<feature type="region of interest" description="Disordered" evidence="10">
    <location>
        <begin position="440"/>
        <end position="471"/>
    </location>
</feature>
<gene>
    <name evidence="13" type="ORF">C3L33_03099</name>
</gene>
<dbReference type="GO" id="GO:0042545">
    <property type="term" value="P:cell wall modification"/>
    <property type="evidence" value="ECO:0007669"/>
    <property type="project" value="InterPro"/>
</dbReference>
<dbReference type="Gene3D" id="2.160.20.10">
    <property type="entry name" value="Single-stranded right-handed beta-helix, Pectin lyase-like"/>
    <property type="match status" value="2"/>
</dbReference>
<keyword evidence="5" id="KW-0964">Secreted</keyword>
<evidence type="ECO:0000256" key="2">
    <source>
        <dbReference type="ARBA" id="ARBA00005184"/>
    </source>
</evidence>
<evidence type="ECO:0000256" key="8">
    <source>
        <dbReference type="ARBA" id="ARBA00023316"/>
    </source>
</evidence>
<dbReference type="FunFam" id="2.160.20.10:FF:000001">
    <property type="entry name" value="Pectinesterase"/>
    <property type="match status" value="1"/>
</dbReference>
<feature type="compositionally biased region" description="Low complexity" evidence="10">
    <location>
        <begin position="774"/>
        <end position="800"/>
    </location>
</feature>
<name>A0A6A4MAB3_9ERIC</name>
<reference evidence="13 14" key="1">
    <citation type="journal article" date="2019" name="Genome Biol. Evol.">
        <title>The Rhododendron genome and chromosomal organization provide insight into shared whole-genome duplications across the heath family (Ericaceae).</title>
        <authorList>
            <person name="Soza V.L."/>
            <person name="Lindsley D."/>
            <person name="Waalkes A."/>
            <person name="Ramage E."/>
            <person name="Patwardhan R.P."/>
            <person name="Burton J.N."/>
            <person name="Adey A."/>
            <person name="Kumar A."/>
            <person name="Qiu R."/>
            <person name="Shendure J."/>
            <person name="Hall B."/>
        </authorList>
    </citation>
    <scope>NUCLEOTIDE SEQUENCE [LARGE SCALE GENOMIC DNA]</scope>
    <source>
        <strain evidence="13">RSF 1966-606</strain>
    </source>
</reference>
<keyword evidence="11" id="KW-0732">Signal</keyword>
<comment type="catalytic activity">
    <reaction evidence="9">
        <text>[(1-&gt;4)-alpha-D-galacturonosyl methyl ester](n) + n H2O = [(1-&gt;4)-alpha-D-galacturonosyl](n) + n methanol + n H(+)</text>
        <dbReference type="Rhea" id="RHEA:22380"/>
        <dbReference type="Rhea" id="RHEA-COMP:14570"/>
        <dbReference type="Rhea" id="RHEA-COMP:14573"/>
        <dbReference type="ChEBI" id="CHEBI:15377"/>
        <dbReference type="ChEBI" id="CHEBI:15378"/>
        <dbReference type="ChEBI" id="CHEBI:17790"/>
        <dbReference type="ChEBI" id="CHEBI:140522"/>
        <dbReference type="ChEBI" id="CHEBI:140523"/>
        <dbReference type="EC" id="3.1.1.11"/>
    </reaction>
</comment>
<feature type="domain" description="Pectinesterase catalytic" evidence="12">
    <location>
        <begin position="86"/>
        <end position="384"/>
    </location>
</feature>
<dbReference type="SUPFAM" id="SSF51126">
    <property type="entry name" value="Pectin lyase-like"/>
    <property type="match status" value="2"/>
</dbReference>
<dbReference type="EC" id="3.1.1.11" evidence="3"/>
<dbReference type="UniPathway" id="UPA00545">
    <property type="reaction ID" value="UER00823"/>
</dbReference>
<feature type="chain" id="PRO_5025365633" description="pectinesterase" evidence="11">
    <location>
        <begin position="24"/>
        <end position="813"/>
    </location>
</feature>
<evidence type="ECO:0000256" key="1">
    <source>
        <dbReference type="ARBA" id="ARBA00004191"/>
    </source>
</evidence>